<dbReference type="InterPro" id="IPR011048">
    <property type="entry name" value="Haem_d1_sf"/>
</dbReference>
<gene>
    <name evidence="3" type="ORF">D6B99_14400</name>
</gene>
<reference evidence="3 4" key="1">
    <citation type="submission" date="2018-09" db="EMBL/GenBank/DDBJ databases">
        <title>Arachidicoccus sp. nov., a bacterium isolated from soil.</title>
        <authorList>
            <person name="Weon H.-Y."/>
            <person name="Kwon S.-W."/>
            <person name="Lee S.A."/>
        </authorList>
    </citation>
    <scope>NUCLEOTIDE SEQUENCE [LARGE SCALE GENOMIC DNA]</scope>
    <source>
        <strain evidence="3 4">KIS59-12</strain>
    </source>
</reference>
<evidence type="ECO:0000313" key="3">
    <source>
        <dbReference type="EMBL" id="AYD48688.1"/>
    </source>
</evidence>
<dbReference type="SUPFAM" id="SSF51004">
    <property type="entry name" value="C-terminal (heme d1) domain of cytochrome cd1-nitrite reductase"/>
    <property type="match status" value="1"/>
</dbReference>
<dbReference type="InterPro" id="IPR019405">
    <property type="entry name" value="Lactonase_7-beta_prop"/>
</dbReference>
<evidence type="ECO:0000256" key="1">
    <source>
        <dbReference type="ARBA" id="ARBA00005564"/>
    </source>
</evidence>
<dbReference type="PANTHER" id="PTHR30344:SF1">
    <property type="entry name" value="6-PHOSPHOGLUCONOLACTONASE"/>
    <property type="match status" value="1"/>
</dbReference>
<dbReference type="RefSeq" id="WP_119989679.1">
    <property type="nucleotide sequence ID" value="NZ_CP032489.1"/>
</dbReference>
<keyword evidence="2" id="KW-0119">Carbohydrate metabolism</keyword>
<proteinExistence type="inferred from homology"/>
<organism evidence="3 4">
    <name type="scientific">Arachidicoccus soli</name>
    <dbReference type="NCBI Taxonomy" id="2341117"/>
    <lineage>
        <taxon>Bacteria</taxon>
        <taxon>Pseudomonadati</taxon>
        <taxon>Bacteroidota</taxon>
        <taxon>Chitinophagia</taxon>
        <taxon>Chitinophagales</taxon>
        <taxon>Chitinophagaceae</taxon>
        <taxon>Arachidicoccus</taxon>
    </lineage>
</organism>
<dbReference type="InterPro" id="IPR015943">
    <property type="entry name" value="WD40/YVTN_repeat-like_dom_sf"/>
</dbReference>
<dbReference type="Proteomes" id="UP000266118">
    <property type="component" value="Chromosome"/>
</dbReference>
<dbReference type="Gene3D" id="2.130.10.10">
    <property type="entry name" value="YVTN repeat-like/Quinoprotein amine dehydrogenase"/>
    <property type="match status" value="1"/>
</dbReference>
<dbReference type="InterPro" id="IPR050282">
    <property type="entry name" value="Cycloisomerase_2"/>
</dbReference>
<sequence length="385" mass="42499">MQKILSLVSCLSLAATLLNSCQSQKMENKSCFLLVGTYTVKNNSDGIYVYDFNEDSGTLKLISQTDKVENPSYLAFSKNYEYLYAVNENLDDSTPGRVSAFHFNQQEGELRFLNTVPSNGSAPCFITVDTSGKNVLEANYNGGNFSVFKTDSDGKLLPAVQIIAQTGKSVNKYRQTQPHVHSTFLSPDEKYVFVCDLGNDTLYQYPFDAKNAEPLDVSGAKKYKVPDGYGPRHIAFSPDKKNLYLLNELEGKLMAFKMQNDSLQYLQTIASTEVPDTALHDKSSAAIRMATNGKFLYTSNRGNANDIAIFAVNSDGTLKEVGRQPTDEIPRDFNIDPSGKFLLVASKTRNNIKVYAINQQSGALTYTGHSVELPAPVAILFAPKK</sequence>
<dbReference type="FunFam" id="2.130.10.10:FF:000306">
    <property type="entry name" value="3-carboxymuconate cyclase"/>
    <property type="match status" value="1"/>
</dbReference>
<dbReference type="EMBL" id="CP032489">
    <property type="protein sequence ID" value="AYD48688.1"/>
    <property type="molecule type" value="Genomic_DNA"/>
</dbReference>
<keyword evidence="2" id="KW-0313">Glucose metabolism</keyword>
<accession>A0A386HRV2</accession>
<evidence type="ECO:0000256" key="2">
    <source>
        <dbReference type="ARBA" id="ARBA00022526"/>
    </source>
</evidence>
<dbReference type="AlphaFoldDB" id="A0A386HRV2"/>
<name>A0A386HRV2_9BACT</name>
<dbReference type="OrthoDB" id="9790815at2"/>
<dbReference type="Pfam" id="PF10282">
    <property type="entry name" value="Lactonase"/>
    <property type="match status" value="1"/>
</dbReference>
<dbReference type="KEGG" id="ark:D6B99_14400"/>
<keyword evidence="4" id="KW-1185">Reference proteome</keyword>
<protein>
    <submittedName>
        <fullName evidence="3">Lactonase family protein</fullName>
    </submittedName>
</protein>
<dbReference type="GO" id="GO:0006006">
    <property type="term" value="P:glucose metabolic process"/>
    <property type="evidence" value="ECO:0007669"/>
    <property type="project" value="UniProtKB-KW"/>
</dbReference>
<dbReference type="GO" id="GO:0017057">
    <property type="term" value="F:6-phosphogluconolactonase activity"/>
    <property type="evidence" value="ECO:0007669"/>
    <property type="project" value="TreeGrafter"/>
</dbReference>
<comment type="similarity">
    <text evidence="1">Belongs to the cycloisomerase 2 family.</text>
</comment>
<dbReference type="PANTHER" id="PTHR30344">
    <property type="entry name" value="6-PHOSPHOGLUCONOLACTONASE-RELATED"/>
    <property type="match status" value="1"/>
</dbReference>
<evidence type="ECO:0000313" key="4">
    <source>
        <dbReference type="Proteomes" id="UP000266118"/>
    </source>
</evidence>